<gene>
    <name evidence="2" type="ORF">ACD_80C00118G0010</name>
</gene>
<comment type="caution">
    <text evidence="2">The sequence shown here is derived from an EMBL/GenBank/DDBJ whole genome shotgun (WGS) entry which is preliminary data.</text>
</comment>
<protein>
    <recommendedName>
        <fullName evidence="1">CMP/dCMP-type deaminase domain-containing protein</fullName>
    </recommendedName>
</protein>
<proteinExistence type="predicted"/>
<dbReference type="CDD" id="cd01285">
    <property type="entry name" value="nucleoside_deaminase"/>
    <property type="match status" value="1"/>
</dbReference>
<dbReference type="PANTHER" id="PTHR11079:SF161">
    <property type="entry name" value="CMP_DCMP-TYPE DEAMINASE DOMAIN-CONTAINING PROTEIN"/>
    <property type="match status" value="1"/>
</dbReference>
<sequence length="149" mass="16372">MDLKLQKKIMKKAMKEAEKAVKKWNSPFGTVIADIHGNVLAKAYNTANTDMNPTAHAEISAIKKACKKLASKDLSAYYLISNAESCPMCMAAAIKAKIHNFIFGAPTESDSDPYITVQEMAKHSKQPLSIITGILENECKEQIATARKK</sequence>
<feature type="domain" description="CMP/dCMP-type deaminase" evidence="1">
    <location>
        <begin position="4"/>
        <end position="128"/>
    </location>
</feature>
<dbReference type="SUPFAM" id="SSF53927">
    <property type="entry name" value="Cytidine deaminase-like"/>
    <property type="match status" value="1"/>
</dbReference>
<dbReference type="GO" id="GO:0047974">
    <property type="term" value="F:guanosine deaminase activity"/>
    <property type="evidence" value="ECO:0007669"/>
    <property type="project" value="TreeGrafter"/>
</dbReference>
<organism evidence="2">
    <name type="scientific">uncultured bacterium</name>
    <name type="common">gcode 4</name>
    <dbReference type="NCBI Taxonomy" id="1234023"/>
    <lineage>
        <taxon>Bacteria</taxon>
        <taxon>environmental samples</taxon>
    </lineage>
</organism>
<dbReference type="PANTHER" id="PTHR11079">
    <property type="entry name" value="CYTOSINE DEAMINASE FAMILY MEMBER"/>
    <property type="match status" value="1"/>
</dbReference>
<name>K1XIV1_9BACT</name>
<accession>K1XIV1</accession>
<evidence type="ECO:0000259" key="1">
    <source>
        <dbReference type="PROSITE" id="PS51747"/>
    </source>
</evidence>
<dbReference type="Gene3D" id="3.40.140.10">
    <property type="entry name" value="Cytidine Deaminase, domain 2"/>
    <property type="match status" value="1"/>
</dbReference>
<dbReference type="InterPro" id="IPR002125">
    <property type="entry name" value="CMP_dCMP_dom"/>
</dbReference>
<dbReference type="Pfam" id="PF00383">
    <property type="entry name" value="dCMP_cyt_deam_1"/>
    <property type="match status" value="1"/>
</dbReference>
<dbReference type="AlphaFoldDB" id="K1XIV1"/>
<dbReference type="GO" id="GO:0006152">
    <property type="term" value="P:purine nucleoside catabolic process"/>
    <property type="evidence" value="ECO:0007669"/>
    <property type="project" value="TreeGrafter"/>
</dbReference>
<dbReference type="PROSITE" id="PS51747">
    <property type="entry name" value="CYT_DCMP_DEAMINASES_2"/>
    <property type="match status" value="1"/>
</dbReference>
<dbReference type="EMBL" id="AMFJ01036125">
    <property type="protein sequence ID" value="EKD25101.1"/>
    <property type="molecule type" value="Genomic_DNA"/>
</dbReference>
<evidence type="ECO:0000313" key="2">
    <source>
        <dbReference type="EMBL" id="EKD25101.1"/>
    </source>
</evidence>
<reference evidence="2" key="1">
    <citation type="journal article" date="2012" name="Science">
        <title>Fermentation, hydrogen, and sulfur metabolism in multiple uncultivated bacterial phyla.</title>
        <authorList>
            <person name="Wrighton K.C."/>
            <person name="Thomas B.C."/>
            <person name="Sharon I."/>
            <person name="Miller C.S."/>
            <person name="Castelle C.J."/>
            <person name="VerBerkmoes N.C."/>
            <person name="Wilkins M.J."/>
            <person name="Hettich R.L."/>
            <person name="Lipton M.S."/>
            <person name="Williams K.H."/>
            <person name="Long P.E."/>
            <person name="Banfield J.F."/>
        </authorList>
    </citation>
    <scope>NUCLEOTIDE SEQUENCE [LARGE SCALE GENOMIC DNA]</scope>
</reference>
<dbReference type="InterPro" id="IPR016193">
    <property type="entry name" value="Cytidine_deaminase-like"/>
</dbReference>